<organism evidence="1 2">
    <name type="scientific">Oceanirhabdus seepicola</name>
    <dbReference type="NCBI Taxonomy" id="2828781"/>
    <lineage>
        <taxon>Bacteria</taxon>
        <taxon>Bacillati</taxon>
        <taxon>Bacillota</taxon>
        <taxon>Clostridia</taxon>
        <taxon>Eubacteriales</taxon>
        <taxon>Clostridiaceae</taxon>
        <taxon>Oceanirhabdus</taxon>
    </lineage>
</organism>
<accession>A0A9J6P5W0</accession>
<dbReference type="InterPro" id="IPR007487">
    <property type="entry name" value="ABC_transpt-TYRBP-like"/>
</dbReference>
<proteinExistence type="predicted"/>
<dbReference type="PANTHER" id="PTHR35271">
    <property type="entry name" value="ABC TRANSPORTER, SUBSTRATE-BINDING LIPOPROTEIN-RELATED"/>
    <property type="match status" value="1"/>
</dbReference>
<dbReference type="EMBL" id="JAGSOJ010000005">
    <property type="protein sequence ID" value="MCM1992202.1"/>
    <property type="molecule type" value="Genomic_DNA"/>
</dbReference>
<dbReference type="InterPro" id="IPR028082">
    <property type="entry name" value="Peripla_BP_I"/>
</dbReference>
<evidence type="ECO:0000313" key="1">
    <source>
        <dbReference type="EMBL" id="MCM1992202.1"/>
    </source>
</evidence>
<dbReference type="SUPFAM" id="SSF53822">
    <property type="entry name" value="Periplasmic binding protein-like I"/>
    <property type="match status" value="1"/>
</dbReference>
<keyword evidence="2" id="KW-1185">Reference proteome</keyword>
<dbReference type="PROSITE" id="PS51257">
    <property type="entry name" value="PROKAR_LIPOPROTEIN"/>
    <property type="match status" value="1"/>
</dbReference>
<dbReference type="RefSeq" id="WP_250861367.1">
    <property type="nucleotide sequence ID" value="NZ_JAGSOJ010000005.1"/>
</dbReference>
<name>A0A9J6P5W0_9CLOT</name>
<dbReference type="Gene3D" id="3.40.50.2300">
    <property type="match status" value="2"/>
</dbReference>
<dbReference type="Pfam" id="PF04392">
    <property type="entry name" value="ABC_sub_bind"/>
    <property type="match status" value="1"/>
</dbReference>
<protein>
    <submittedName>
        <fullName evidence="1">ABC transporter substrate-binding protein</fullName>
    </submittedName>
</protein>
<dbReference type="Proteomes" id="UP001056429">
    <property type="component" value="Unassembled WGS sequence"/>
</dbReference>
<dbReference type="AlphaFoldDB" id="A0A9J6P5W0"/>
<dbReference type="CDD" id="cd06325">
    <property type="entry name" value="PBP1_ABC_unchar_transporter"/>
    <property type="match status" value="1"/>
</dbReference>
<reference evidence="1" key="1">
    <citation type="journal article" date="2021" name="mSystems">
        <title>Bacteria and Archaea Synergistically Convert Glycine Betaine to Biogenic Methane in the Formosa Cold Seep of the South China Sea.</title>
        <authorList>
            <person name="Li L."/>
            <person name="Zhang W."/>
            <person name="Zhang S."/>
            <person name="Song L."/>
            <person name="Sun Q."/>
            <person name="Zhang H."/>
            <person name="Xiang H."/>
            <person name="Dong X."/>
        </authorList>
    </citation>
    <scope>NUCLEOTIDE SEQUENCE</scope>
    <source>
        <strain evidence="1">ZWT</strain>
    </source>
</reference>
<dbReference type="PANTHER" id="PTHR35271:SF1">
    <property type="entry name" value="ABC TRANSPORTER, SUBSTRATE-BINDING LIPOPROTEIN"/>
    <property type="match status" value="1"/>
</dbReference>
<reference evidence="1" key="2">
    <citation type="submission" date="2021-04" db="EMBL/GenBank/DDBJ databases">
        <authorList>
            <person name="Dong X."/>
        </authorList>
    </citation>
    <scope>NUCLEOTIDE SEQUENCE</scope>
    <source>
        <strain evidence="1">ZWT</strain>
    </source>
</reference>
<gene>
    <name evidence="1" type="ORF">KDK92_20970</name>
</gene>
<sequence length="316" mass="34778">MTHRLRKISLFIFAVMFILAGCGQKNNSNEIIQIGMTQIVEHPSLEYIRKGIVDALSENGFKEGEKINIEFKNAQGNIENTQLIAKSFDKKDVVVAITTPSAQAAFNNLKDMPIVFSGVTDPESAGLIGKNITGVSDMTPIRKQLELLKSLIPNAKRVGIIYNSSELNSEIQVNIAKEEAEKLGLELEISSITNTNEISLALDKVLKNVDALYTHVDNSLASAYPLIVKKCDEANVPIIAAVDDYVKQGALAAEGINNYKVGYQTGEMIVKILNGEKVTDIPVETLQETELIINKEAVNKYSITLPDEIKERAIFR</sequence>
<comment type="caution">
    <text evidence="1">The sequence shown here is derived from an EMBL/GenBank/DDBJ whole genome shotgun (WGS) entry which is preliminary data.</text>
</comment>
<evidence type="ECO:0000313" key="2">
    <source>
        <dbReference type="Proteomes" id="UP001056429"/>
    </source>
</evidence>